<protein>
    <submittedName>
        <fullName evidence="2">Uncharacterized protein</fullName>
    </submittedName>
</protein>
<feature type="transmembrane region" description="Helical" evidence="1">
    <location>
        <begin position="40"/>
        <end position="61"/>
    </location>
</feature>
<evidence type="ECO:0000313" key="5">
    <source>
        <dbReference type="Proteomes" id="UP000650605"/>
    </source>
</evidence>
<sequence length="94" mass="10772">MGSFKKWKHGLYTLIALAMVLVALPRISLAGGLNWVNGFGIVWVLFALLVIGANMHFLLGVDEEKRKTLERVRRAKMQQWQMKWDKKADKGSMQ</sequence>
<dbReference type="Proteomes" id="UP000650605">
    <property type="component" value="Unassembled WGS sequence"/>
</dbReference>
<dbReference type="Proteomes" id="UP000094974">
    <property type="component" value="Unassembled WGS sequence"/>
</dbReference>
<evidence type="ECO:0000256" key="1">
    <source>
        <dbReference type="SAM" id="Phobius"/>
    </source>
</evidence>
<dbReference type="RefSeq" id="WP_013309579.1">
    <property type="nucleotide sequence ID" value="NZ_CP011420.1"/>
</dbReference>
<accession>A0A074LJ12</accession>
<evidence type="ECO:0000313" key="2">
    <source>
        <dbReference type="EMBL" id="MBM0631609.1"/>
    </source>
</evidence>
<proteinExistence type="predicted"/>
<keyword evidence="1" id="KW-0812">Transmembrane</keyword>
<name>A0A074LJ12_PAEPO</name>
<dbReference type="EMBL" id="JAEHFQ010000001">
    <property type="protein sequence ID" value="MBM0631609.1"/>
    <property type="molecule type" value="Genomic_DNA"/>
</dbReference>
<dbReference type="AlphaFoldDB" id="A0A074LJ12"/>
<gene>
    <name evidence="3" type="ORF">A7312_05600</name>
    <name evidence="2" type="ORF">JDW19_00445</name>
</gene>
<reference evidence="3" key="2">
    <citation type="submission" date="2016-05" db="EMBL/GenBank/DDBJ databases">
        <authorList>
            <person name="Zheng J."/>
            <person name="Timme R."/>
            <person name="Allard M."/>
            <person name="Strain E."/>
            <person name="Luo Y."/>
            <person name="Brown E."/>
        </authorList>
    </citation>
    <scope>NUCLEOTIDE SEQUENCE</scope>
    <source>
        <strain evidence="3">CFSAN034343</strain>
    </source>
</reference>
<keyword evidence="1" id="KW-0472">Membrane</keyword>
<keyword evidence="4" id="KW-1185">Reference proteome</keyword>
<organism evidence="2 5">
    <name type="scientific">Paenibacillus polymyxa</name>
    <name type="common">Bacillus polymyxa</name>
    <dbReference type="NCBI Taxonomy" id="1406"/>
    <lineage>
        <taxon>Bacteria</taxon>
        <taxon>Bacillati</taxon>
        <taxon>Bacillota</taxon>
        <taxon>Bacilli</taxon>
        <taxon>Bacillales</taxon>
        <taxon>Paenibacillaceae</taxon>
        <taxon>Paenibacillus</taxon>
    </lineage>
</organism>
<comment type="caution">
    <text evidence="2">The sequence shown here is derived from an EMBL/GenBank/DDBJ whole genome shotgun (WGS) entry which is preliminary data.</text>
</comment>
<reference evidence="4" key="1">
    <citation type="submission" date="2016-05" db="EMBL/GenBank/DDBJ databases">
        <title>Whole genome shotgun sequencing of cultured foodborne pathogen.</title>
        <authorList>
            <person name="Zheng J."/>
            <person name="Timme R."/>
            <person name="Allard M."/>
            <person name="Strain E."/>
            <person name="Luo Y."/>
            <person name="Brown E."/>
        </authorList>
    </citation>
    <scope>NUCLEOTIDE SEQUENCE [LARGE SCALE GENOMIC DNA]</scope>
    <source>
        <strain evidence="4">CFSAN034343</strain>
    </source>
</reference>
<dbReference type="EMBL" id="LYND01000129">
    <property type="protein sequence ID" value="ODA08877.1"/>
    <property type="molecule type" value="Genomic_DNA"/>
</dbReference>
<keyword evidence="1" id="KW-1133">Transmembrane helix</keyword>
<dbReference type="eggNOG" id="ENOG50339KU">
    <property type="taxonomic scope" value="Bacteria"/>
</dbReference>
<reference evidence="2" key="3">
    <citation type="submission" date="2020-12" db="EMBL/GenBank/DDBJ databases">
        <title>Paenibacillus polymyxa LMG 27872: a double-edged sword.</title>
        <authorList>
            <person name="Langendries S."/>
            <person name="Garcia Mendez S."/>
            <person name="Beirinckx S."/>
            <person name="Viaene T."/>
            <person name="Baeyen S."/>
            <person name="Goeminne G."/>
            <person name="Willems A."/>
            <person name="Debode J."/>
            <person name="Goormachtig S."/>
        </authorList>
    </citation>
    <scope>NUCLEOTIDE SEQUENCE</scope>
    <source>
        <strain evidence="2">LMG 27872</strain>
    </source>
</reference>
<evidence type="ECO:0000313" key="3">
    <source>
        <dbReference type="EMBL" id="ODA08877.1"/>
    </source>
</evidence>
<evidence type="ECO:0000313" key="4">
    <source>
        <dbReference type="Proteomes" id="UP000094974"/>
    </source>
</evidence>